<dbReference type="Gene3D" id="1.20.1640.10">
    <property type="entry name" value="Multidrug efflux transporter AcrB transmembrane domain"/>
    <property type="match status" value="2"/>
</dbReference>
<keyword evidence="3 7" id="KW-0812">Transmembrane</keyword>
<evidence type="ECO:0000256" key="6">
    <source>
        <dbReference type="SAM" id="Coils"/>
    </source>
</evidence>
<gene>
    <name evidence="9" type="ORF">H8B19_17570</name>
</gene>
<evidence type="ECO:0000256" key="2">
    <source>
        <dbReference type="ARBA" id="ARBA00022475"/>
    </source>
</evidence>
<evidence type="ECO:0000256" key="7">
    <source>
        <dbReference type="SAM" id="Phobius"/>
    </source>
</evidence>
<reference evidence="9" key="1">
    <citation type="journal article" date="2018" name="Int. J. Syst. Evol. Microbiol.">
        <title>Neptunicella marina gen. nov., sp. nov., isolated from surface seawater.</title>
        <authorList>
            <person name="Liu X."/>
            <person name="Lai Q."/>
            <person name="Du Y."/>
            <person name="Zhang X."/>
            <person name="Liu Z."/>
            <person name="Sun F."/>
            <person name="Shao Z."/>
        </authorList>
    </citation>
    <scope>NUCLEOTIDE SEQUENCE</scope>
    <source>
        <strain evidence="9">S27-2</strain>
    </source>
</reference>
<dbReference type="GO" id="GO:0005886">
    <property type="term" value="C:plasma membrane"/>
    <property type="evidence" value="ECO:0007669"/>
    <property type="project" value="UniProtKB-SubCell"/>
</dbReference>
<feature type="transmembrane region" description="Helical" evidence="7">
    <location>
        <begin position="280"/>
        <end position="300"/>
    </location>
</feature>
<dbReference type="Pfam" id="PF03176">
    <property type="entry name" value="MMPL"/>
    <property type="match status" value="2"/>
</dbReference>
<dbReference type="EMBL" id="JACNEP010000023">
    <property type="protein sequence ID" value="MBC3767692.1"/>
    <property type="molecule type" value="Genomic_DNA"/>
</dbReference>
<name>A0A8J6M461_9ALTE</name>
<evidence type="ECO:0000256" key="3">
    <source>
        <dbReference type="ARBA" id="ARBA00022692"/>
    </source>
</evidence>
<feature type="transmembrane region" description="Helical" evidence="7">
    <location>
        <begin position="306"/>
        <end position="328"/>
    </location>
</feature>
<comment type="caution">
    <text evidence="9">The sequence shown here is derived from an EMBL/GenBank/DDBJ whole genome shotgun (WGS) entry which is preliminary data.</text>
</comment>
<feature type="domain" description="SSD" evidence="8">
    <location>
        <begin position="289"/>
        <end position="407"/>
    </location>
</feature>
<sequence length="794" mass="88948">MSSKLVKLNKIILLVFAVMVVVLGYFTQQFRIDASADTLLVKDNKLFIQTQVMNKRFSPQEFILVAYQPTKGELFSQQTFDDIQALSKKFSAMPRVQSVTSMLNVPLLSFMQGLNTDVDADSWTWEKQHYSSAQMQKVFTDHPIYSDLLVNKQQTATAIQIVFKPDPQLKKFEDEKTDIQQTLLNGELSEQQQQRIEQLNQLIDPIKQQLDKQRRKEIDQIYAIAKEVKDHAHVYLGGGHVLAYQLIKIIQSDLMLFGSAIAAVICILLFILFRQLRWVVLPLLCCGVSVIMTVGLFGMLDLRTTVISSNFIALQLILTLAIVIHLIVQFRQSAQANPEHSQYQLVTDTIKAKAKPCFYAALTTSVGFASLIFSNIQPVISFGWMMIVAMLVSTLVALLLFPAVLSLLSKKPQSHVSRRVEATMEALANTVLANKGKVFVAGLLVLMVSVLGILRLNVENSFIHYFSEDTKVRTELEFIDQKFGGTTALDVVFKVPDTQKLQDLVLSAQTVQTLQKLQQVLRQYPVVGKEMSVVNFTELASKINNNKPLTEYELTAVYHMLDKNLTERLLGAYFDKEHHELRINTRIKDATDGFNRAEFIQQLQSDLQQQGVAKQDIQLTNLFVLYQDILQRLFDSQISTLGLVYVALTLVLFAIFRSVKVAMIAVLPNILSTLVILGVMGLAGISLDLMTITIAAIAMGIAVDDTIHFVHHYLSDNQQQDHQKALHKAYQSVGFAMLFTSLIIALGFGMLGFSDFIPSVMFGLLTGLAMVVALVTDLTLLPALLGRFAKNKTA</sequence>
<dbReference type="InterPro" id="IPR004869">
    <property type="entry name" value="MMPL_dom"/>
</dbReference>
<dbReference type="PANTHER" id="PTHR33406">
    <property type="entry name" value="MEMBRANE PROTEIN MJ1562-RELATED"/>
    <property type="match status" value="1"/>
</dbReference>
<feature type="transmembrane region" description="Helical" evidence="7">
    <location>
        <begin position="382"/>
        <end position="408"/>
    </location>
</feature>
<evidence type="ECO:0000313" key="10">
    <source>
        <dbReference type="Proteomes" id="UP000601768"/>
    </source>
</evidence>
<comment type="subcellular location">
    <subcellularLocation>
        <location evidence="1">Cell membrane</location>
        <topology evidence="1">Multi-pass membrane protein</topology>
    </subcellularLocation>
</comment>
<feature type="coiled-coil region" evidence="6">
    <location>
        <begin position="189"/>
        <end position="216"/>
    </location>
</feature>
<feature type="transmembrane region" description="Helical" evidence="7">
    <location>
        <begin position="12"/>
        <end position="30"/>
    </location>
</feature>
<keyword evidence="2" id="KW-1003">Cell membrane</keyword>
<dbReference type="AlphaFoldDB" id="A0A8J6M461"/>
<dbReference type="InterPro" id="IPR000731">
    <property type="entry name" value="SSD"/>
</dbReference>
<dbReference type="Proteomes" id="UP000601768">
    <property type="component" value="Unassembled WGS sequence"/>
</dbReference>
<evidence type="ECO:0000256" key="1">
    <source>
        <dbReference type="ARBA" id="ARBA00004651"/>
    </source>
</evidence>
<keyword evidence="4 7" id="KW-1133">Transmembrane helix</keyword>
<dbReference type="RefSeq" id="WP_186508328.1">
    <property type="nucleotide sequence ID" value="NZ_JACNEP010000023.1"/>
</dbReference>
<dbReference type="PROSITE" id="PS50156">
    <property type="entry name" value="SSD"/>
    <property type="match status" value="2"/>
</dbReference>
<feature type="transmembrane region" description="Helical" evidence="7">
    <location>
        <begin position="689"/>
        <end position="711"/>
    </location>
</feature>
<feature type="transmembrane region" description="Helical" evidence="7">
    <location>
        <begin position="254"/>
        <end position="273"/>
    </location>
</feature>
<feature type="transmembrane region" description="Helical" evidence="7">
    <location>
        <begin position="438"/>
        <end position="458"/>
    </location>
</feature>
<evidence type="ECO:0000256" key="5">
    <source>
        <dbReference type="ARBA" id="ARBA00023136"/>
    </source>
</evidence>
<accession>A0A8J6M461</accession>
<proteinExistence type="predicted"/>
<dbReference type="SUPFAM" id="SSF82866">
    <property type="entry name" value="Multidrug efflux transporter AcrB transmembrane domain"/>
    <property type="match status" value="2"/>
</dbReference>
<keyword evidence="5 7" id="KW-0472">Membrane</keyword>
<organism evidence="9 10">
    <name type="scientific">Neptunicella marina</name>
    <dbReference type="NCBI Taxonomy" id="2125989"/>
    <lineage>
        <taxon>Bacteria</taxon>
        <taxon>Pseudomonadati</taxon>
        <taxon>Pseudomonadota</taxon>
        <taxon>Gammaproteobacteria</taxon>
        <taxon>Alteromonadales</taxon>
        <taxon>Alteromonadaceae</taxon>
        <taxon>Neptunicella</taxon>
    </lineage>
</organism>
<dbReference type="InterPro" id="IPR050545">
    <property type="entry name" value="Mycobact_MmpL"/>
</dbReference>
<reference evidence="9" key="2">
    <citation type="submission" date="2020-08" db="EMBL/GenBank/DDBJ databases">
        <authorList>
            <person name="Lai Q."/>
        </authorList>
    </citation>
    <scope>NUCLEOTIDE SEQUENCE</scope>
    <source>
        <strain evidence="9">S27-2</strain>
    </source>
</reference>
<evidence type="ECO:0000313" key="9">
    <source>
        <dbReference type="EMBL" id="MBC3767692.1"/>
    </source>
</evidence>
<keyword evidence="6" id="KW-0175">Coiled coil</keyword>
<dbReference type="PANTHER" id="PTHR33406:SF12">
    <property type="entry name" value="BLR2997 PROTEIN"/>
    <property type="match status" value="1"/>
</dbReference>
<feature type="transmembrane region" description="Helical" evidence="7">
    <location>
        <begin position="663"/>
        <end position="683"/>
    </location>
</feature>
<evidence type="ECO:0000259" key="8">
    <source>
        <dbReference type="PROSITE" id="PS50156"/>
    </source>
</evidence>
<protein>
    <submittedName>
        <fullName evidence="9">MMPL family transporter</fullName>
    </submittedName>
</protein>
<feature type="transmembrane region" description="Helical" evidence="7">
    <location>
        <begin position="732"/>
        <end position="754"/>
    </location>
</feature>
<feature type="domain" description="SSD" evidence="8">
    <location>
        <begin position="661"/>
        <end position="787"/>
    </location>
</feature>
<feature type="transmembrane region" description="Helical" evidence="7">
    <location>
        <begin position="760"/>
        <end position="785"/>
    </location>
</feature>
<evidence type="ECO:0000256" key="4">
    <source>
        <dbReference type="ARBA" id="ARBA00022989"/>
    </source>
</evidence>
<feature type="transmembrane region" description="Helical" evidence="7">
    <location>
        <begin position="638"/>
        <end position="656"/>
    </location>
</feature>
<keyword evidence="10" id="KW-1185">Reference proteome</keyword>
<feature type="transmembrane region" description="Helical" evidence="7">
    <location>
        <begin position="357"/>
        <end position="376"/>
    </location>
</feature>